<protein>
    <submittedName>
        <fullName evidence="1">Uncharacterized protein</fullName>
    </submittedName>
</protein>
<dbReference type="GeneID" id="87912345"/>
<name>A0ABR0G8B9_9PEZI</name>
<sequence length="220" mass="24495">MSVVSLQAALKVSGLAWPGLDNVLARRSWDQKVEKILAELRVPAGKKHMVKAITKMVEEATDFARRLRDEPEDHFGFVEMFGAHSRLGVALARASPAVVQVFENLFFAVVMARHRYLEDCFEYDKEPVKEFQLSALAKAIDQFNGAVRGFWSNTELELYMNEAADDVEIFKEEDGATTGGQQDVEMEDVRAGVEGMILNNTQDVEMGDVNAAGGSFRDCI</sequence>
<dbReference type="EMBL" id="JAFFHA010000008">
    <property type="protein sequence ID" value="KAK4652005.1"/>
    <property type="molecule type" value="Genomic_DNA"/>
</dbReference>
<organism evidence="1 2">
    <name type="scientific">Podospora pseudocomata</name>
    <dbReference type="NCBI Taxonomy" id="2093779"/>
    <lineage>
        <taxon>Eukaryota</taxon>
        <taxon>Fungi</taxon>
        <taxon>Dikarya</taxon>
        <taxon>Ascomycota</taxon>
        <taxon>Pezizomycotina</taxon>
        <taxon>Sordariomycetes</taxon>
        <taxon>Sordariomycetidae</taxon>
        <taxon>Sordariales</taxon>
        <taxon>Podosporaceae</taxon>
        <taxon>Podospora</taxon>
    </lineage>
</organism>
<reference evidence="1 2" key="1">
    <citation type="journal article" date="2023" name="bioRxiv">
        <title>High-quality genome assemblies of four members of thePodospora anserinaspecies complex.</title>
        <authorList>
            <person name="Ament-Velasquez S.L."/>
            <person name="Vogan A.A."/>
            <person name="Wallerman O."/>
            <person name="Hartmann F."/>
            <person name="Gautier V."/>
            <person name="Silar P."/>
            <person name="Giraud T."/>
            <person name="Johannesson H."/>
        </authorList>
    </citation>
    <scope>NUCLEOTIDE SEQUENCE [LARGE SCALE GENOMIC DNA]</scope>
    <source>
        <strain evidence="1 2">CBS 415.72m</strain>
    </source>
</reference>
<dbReference type="RefSeq" id="XP_062740980.1">
    <property type="nucleotide sequence ID" value="XM_062892438.1"/>
</dbReference>
<evidence type="ECO:0000313" key="1">
    <source>
        <dbReference type="EMBL" id="KAK4652005.1"/>
    </source>
</evidence>
<accession>A0ABR0G8B9</accession>
<comment type="caution">
    <text evidence="1">The sequence shown here is derived from an EMBL/GenBank/DDBJ whole genome shotgun (WGS) entry which is preliminary data.</text>
</comment>
<dbReference type="Proteomes" id="UP001323405">
    <property type="component" value="Unassembled WGS sequence"/>
</dbReference>
<keyword evidence="2" id="KW-1185">Reference proteome</keyword>
<gene>
    <name evidence="1" type="ORF">QC762_607555</name>
</gene>
<evidence type="ECO:0000313" key="2">
    <source>
        <dbReference type="Proteomes" id="UP001323405"/>
    </source>
</evidence>
<proteinExistence type="predicted"/>